<evidence type="ECO:0000313" key="10">
    <source>
        <dbReference type="EMBL" id="OIQ72310.1"/>
    </source>
</evidence>
<dbReference type="GO" id="GO:0008320">
    <property type="term" value="F:protein transmembrane transporter activity"/>
    <property type="evidence" value="ECO:0007669"/>
    <property type="project" value="InterPro"/>
</dbReference>
<dbReference type="NCBIfam" id="TIGR01410">
    <property type="entry name" value="tatB"/>
    <property type="match status" value="1"/>
</dbReference>
<evidence type="ECO:0000256" key="3">
    <source>
        <dbReference type="ARBA" id="ARBA00022475"/>
    </source>
</evidence>
<dbReference type="GO" id="GO:0016020">
    <property type="term" value="C:membrane"/>
    <property type="evidence" value="ECO:0007669"/>
    <property type="project" value="UniProtKB-SubCell"/>
</dbReference>
<feature type="compositionally biased region" description="Basic residues" evidence="9">
    <location>
        <begin position="218"/>
        <end position="229"/>
    </location>
</feature>
<keyword evidence="5" id="KW-0653">Protein transport</keyword>
<evidence type="ECO:0000256" key="5">
    <source>
        <dbReference type="ARBA" id="ARBA00022927"/>
    </source>
</evidence>
<dbReference type="AlphaFoldDB" id="A0A1J5PL92"/>
<protein>
    <submittedName>
        <fullName evidence="10">Sec-independent protein translocase protein TatB</fullName>
    </submittedName>
</protein>
<accession>A0A1J5PL92</accession>
<reference evidence="10" key="1">
    <citation type="submission" date="2016-10" db="EMBL/GenBank/DDBJ databases">
        <title>Sequence of Gallionella enrichment culture.</title>
        <authorList>
            <person name="Poehlein A."/>
            <person name="Muehling M."/>
            <person name="Daniel R."/>
        </authorList>
    </citation>
    <scope>NUCLEOTIDE SEQUENCE</scope>
</reference>
<sequence>MFDIGWSELLVIGMVALIVVGPKDLPLMFKALGQFTGKARAMARDFQRAMEQAADEAGVKDVAKDLRAVTSVKNMGLDAVKTAATKFENWDTTKRGVATDTEVSTMGPATAELAAKLKANAAALEAGFTPEELADVEPDILPEHGAEPTILPAAKPARKPRVKAAPAAEVTPVAKPAAKPRAAKAEATAAAKPATRNAAKPKAETIVADGADTAKPAAKPRKTSKKSDA</sequence>
<feature type="region of interest" description="Disordered" evidence="9">
    <location>
        <begin position="144"/>
        <end position="229"/>
    </location>
</feature>
<dbReference type="PANTHER" id="PTHR33162">
    <property type="entry name" value="SEC-INDEPENDENT PROTEIN TRANSLOCASE PROTEIN TATA, CHLOROPLASTIC"/>
    <property type="match status" value="1"/>
</dbReference>
<evidence type="ECO:0000256" key="6">
    <source>
        <dbReference type="ARBA" id="ARBA00022989"/>
    </source>
</evidence>
<dbReference type="InterPro" id="IPR003369">
    <property type="entry name" value="TatA/B/E"/>
</dbReference>
<feature type="compositionally biased region" description="Low complexity" evidence="9">
    <location>
        <begin position="163"/>
        <end position="200"/>
    </location>
</feature>
<evidence type="ECO:0000256" key="1">
    <source>
        <dbReference type="ARBA" id="ARBA00004167"/>
    </source>
</evidence>
<keyword evidence="8" id="KW-0472">Membrane</keyword>
<evidence type="ECO:0000256" key="8">
    <source>
        <dbReference type="ARBA" id="ARBA00023136"/>
    </source>
</evidence>
<comment type="subcellular location">
    <subcellularLocation>
        <location evidence="1">Membrane</location>
        <topology evidence="1">Single-pass membrane protein</topology>
    </subcellularLocation>
</comment>
<dbReference type="EMBL" id="MLJW01003328">
    <property type="protein sequence ID" value="OIQ72310.1"/>
    <property type="molecule type" value="Genomic_DNA"/>
</dbReference>
<evidence type="ECO:0000256" key="4">
    <source>
        <dbReference type="ARBA" id="ARBA00022692"/>
    </source>
</evidence>
<keyword evidence="2" id="KW-0813">Transport</keyword>
<evidence type="ECO:0000256" key="2">
    <source>
        <dbReference type="ARBA" id="ARBA00022448"/>
    </source>
</evidence>
<name>A0A1J5PL92_9ZZZZ</name>
<dbReference type="Gene3D" id="1.20.5.3310">
    <property type="match status" value="1"/>
</dbReference>
<dbReference type="Pfam" id="PF02416">
    <property type="entry name" value="TatA_B_E"/>
    <property type="match status" value="1"/>
</dbReference>
<keyword evidence="4" id="KW-0812">Transmembrane</keyword>
<dbReference type="GO" id="GO:0043953">
    <property type="term" value="P:protein transport by the Tat complex"/>
    <property type="evidence" value="ECO:0007669"/>
    <property type="project" value="InterPro"/>
</dbReference>
<dbReference type="PRINTS" id="PR01506">
    <property type="entry name" value="TATBPROTEIN"/>
</dbReference>
<organism evidence="10">
    <name type="scientific">mine drainage metagenome</name>
    <dbReference type="NCBI Taxonomy" id="410659"/>
    <lineage>
        <taxon>unclassified sequences</taxon>
        <taxon>metagenomes</taxon>
        <taxon>ecological metagenomes</taxon>
    </lineage>
</organism>
<gene>
    <name evidence="10" type="primary">tatB_12</name>
    <name evidence="10" type="ORF">GALL_460650</name>
</gene>
<proteinExistence type="inferred from homology"/>
<keyword evidence="3" id="KW-1003">Cell membrane</keyword>
<dbReference type="InterPro" id="IPR018448">
    <property type="entry name" value="TatB"/>
</dbReference>
<dbReference type="PANTHER" id="PTHR33162:SF1">
    <property type="entry name" value="SEC-INDEPENDENT PROTEIN TRANSLOCASE PROTEIN TATA, CHLOROPLASTIC"/>
    <property type="match status" value="1"/>
</dbReference>
<comment type="caution">
    <text evidence="10">The sequence shown here is derived from an EMBL/GenBank/DDBJ whole genome shotgun (WGS) entry which is preliminary data.</text>
</comment>
<evidence type="ECO:0000256" key="7">
    <source>
        <dbReference type="ARBA" id="ARBA00023010"/>
    </source>
</evidence>
<keyword evidence="7" id="KW-0811">Translocation</keyword>
<evidence type="ECO:0000256" key="9">
    <source>
        <dbReference type="SAM" id="MobiDB-lite"/>
    </source>
</evidence>
<keyword evidence="6" id="KW-1133">Transmembrane helix</keyword>
<dbReference type="HAMAP" id="MF_00237">
    <property type="entry name" value="TatB"/>
    <property type="match status" value="1"/>
</dbReference>